<organism evidence="3 4">
    <name type="scientific">Aphis craccivora</name>
    <name type="common">Cowpea aphid</name>
    <dbReference type="NCBI Taxonomy" id="307492"/>
    <lineage>
        <taxon>Eukaryota</taxon>
        <taxon>Metazoa</taxon>
        <taxon>Ecdysozoa</taxon>
        <taxon>Arthropoda</taxon>
        <taxon>Hexapoda</taxon>
        <taxon>Insecta</taxon>
        <taxon>Pterygota</taxon>
        <taxon>Neoptera</taxon>
        <taxon>Paraneoptera</taxon>
        <taxon>Hemiptera</taxon>
        <taxon>Sternorrhyncha</taxon>
        <taxon>Aphidomorpha</taxon>
        <taxon>Aphidoidea</taxon>
        <taxon>Aphididae</taxon>
        <taxon>Aphidini</taxon>
        <taxon>Aphis</taxon>
        <taxon>Aphis</taxon>
    </lineage>
</organism>
<protein>
    <submittedName>
        <fullName evidence="3">Serine/threonine-protein phosphatase 2A regulatory subunit B'' subunit gamma-like</fullName>
    </submittedName>
</protein>
<dbReference type="OrthoDB" id="10265007at2759"/>
<gene>
    <name evidence="3" type="ORF">FWK35_00035799</name>
</gene>
<evidence type="ECO:0000256" key="1">
    <source>
        <dbReference type="ARBA" id="ARBA00004496"/>
    </source>
</evidence>
<keyword evidence="4" id="KW-1185">Reference proteome</keyword>
<dbReference type="GO" id="GO:0005813">
    <property type="term" value="C:centrosome"/>
    <property type="evidence" value="ECO:0007669"/>
    <property type="project" value="TreeGrafter"/>
</dbReference>
<dbReference type="GO" id="GO:0030865">
    <property type="term" value="P:cortical cytoskeleton organization"/>
    <property type="evidence" value="ECO:0007669"/>
    <property type="project" value="TreeGrafter"/>
</dbReference>
<dbReference type="InterPro" id="IPR039865">
    <property type="entry name" value="PPP2R3C"/>
</dbReference>
<dbReference type="AlphaFoldDB" id="A0A6G0VYR5"/>
<dbReference type="Gene3D" id="1.10.238.10">
    <property type="entry name" value="EF-hand"/>
    <property type="match status" value="1"/>
</dbReference>
<proteinExistence type="predicted"/>
<evidence type="ECO:0000313" key="4">
    <source>
        <dbReference type="Proteomes" id="UP000478052"/>
    </source>
</evidence>
<dbReference type="PANTHER" id="PTHR12085:SF3">
    <property type="entry name" value="SERINE_THREONINE-PROTEIN PHOSPHATASE 2A REGULATORY SUBUNIT B'' SUBUNIT GAMMA"/>
    <property type="match status" value="1"/>
</dbReference>
<accession>A0A6G0VYR5</accession>
<sequence length="132" mass="15645">MDYKGYLNFVLATENRHEPQSLRYLFRFLDIKNQGYLDSFTINYFSRAVADRLPKEQQQMVSMDDIKDEIFDMIKPEDPAKITLKDIIRSKMGHILVNILIDFNGFWSYEFRETLATNSISDNNFNESFVTH</sequence>
<reference evidence="3 4" key="1">
    <citation type="submission" date="2019-08" db="EMBL/GenBank/DDBJ databases">
        <title>Whole genome of Aphis craccivora.</title>
        <authorList>
            <person name="Voronova N.V."/>
            <person name="Shulinski R.S."/>
            <person name="Bandarenka Y.V."/>
            <person name="Zhorov D.G."/>
            <person name="Warner D."/>
        </authorList>
    </citation>
    <scope>NUCLEOTIDE SEQUENCE [LARGE SCALE GENOMIC DNA]</scope>
    <source>
        <strain evidence="3">180601</strain>
        <tissue evidence="3">Whole Body</tissue>
    </source>
</reference>
<dbReference type="Proteomes" id="UP000478052">
    <property type="component" value="Unassembled WGS sequence"/>
</dbReference>
<dbReference type="PANTHER" id="PTHR12085">
    <property type="entry name" value="SERINE/THREONINE-PROTEIN PHOSPHATASE 2A REGULATORY SUBUNIT B'' SUBUNIT GAMMA"/>
    <property type="match status" value="1"/>
</dbReference>
<comment type="subcellular location">
    <subcellularLocation>
        <location evidence="1">Cytoplasm</location>
    </subcellularLocation>
</comment>
<dbReference type="GO" id="GO:0005819">
    <property type="term" value="C:spindle"/>
    <property type="evidence" value="ECO:0007669"/>
    <property type="project" value="TreeGrafter"/>
</dbReference>
<evidence type="ECO:0000313" key="3">
    <source>
        <dbReference type="EMBL" id="KAF0714985.1"/>
    </source>
</evidence>
<comment type="caution">
    <text evidence="3">The sequence shown here is derived from an EMBL/GenBank/DDBJ whole genome shotgun (WGS) entry which is preliminary data.</text>
</comment>
<dbReference type="InterPro" id="IPR011992">
    <property type="entry name" value="EF-hand-dom_pair"/>
</dbReference>
<dbReference type="GO" id="GO:0000226">
    <property type="term" value="P:microtubule cytoskeleton organization"/>
    <property type="evidence" value="ECO:0007669"/>
    <property type="project" value="TreeGrafter"/>
</dbReference>
<keyword evidence="2" id="KW-0963">Cytoplasm</keyword>
<name>A0A6G0VYR5_APHCR</name>
<dbReference type="GO" id="GO:0035303">
    <property type="term" value="P:regulation of dephosphorylation"/>
    <property type="evidence" value="ECO:0007669"/>
    <property type="project" value="InterPro"/>
</dbReference>
<dbReference type="EMBL" id="VUJU01010268">
    <property type="protein sequence ID" value="KAF0714985.1"/>
    <property type="molecule type" value="Genomic_DNA"/>
</dbReference>
<evidence type="ECO:0000256" key="2">
    <source>
        <dbReference type="ARBA" id="ARBA00022490"/>
    </source>
</evidence>
<dbReference type="SUPFAM" id="SSF47473">
    <property type="entry name" value="EF-hand"/>
    <property type="match status" value="1"/>
</dbReference>
<dbReference type="GO" id="GO:0005737">
    <property type="term" value="C:cytoplasm"/>
    <property type="evidence" value="ECO:0007669"/>
    <property type="project" value="UniProtKB-SubCell"/>
</dbReference>